<keyword evidence="2" id="KW-0805">Transcription regulation</keyword>
<keyword evidence="3" id="KW-0238">DNA-binding</keyword>
<accession>A0ABY8LFF4</accession>
<dbReference type="InterPro" id="IPR000847">
    <property type="entry name" value="LysR_HTH_N"/>
</dbReference>
<organism evidence="6 7">
    <name type="scientific">Jannaschia ovalis</name>
    <dbReference type="NCBI Taxonomy" id="3038773"/>
    <lineage>
        <taxon>Bacteria</taxon>
        <taxon>Pseudomonadati</taxon>
        <taxon>Pseudomonadota</taxon>
        <taxon>Alphaproteobacteria</taxon>
        <taxon>Rhodobacterales</taxon>
        <taxon>Roseobacteraceae</taxon>
        <taxon>Jannaschia</taxon>
    </lineage>
</organism>
<evidence type="ECO:0000256" key="1">
    <source>
        <dbReference type="ARBA" id="ARBA00009437"/>
    </source>
</evidence>
<comment type="similarity">
    <text evidence="1">Belongs to the LysR transcriptional regulatory family.</text>
</comment>
<dbReference type="Pfam" id="PF03466">
    <property type="entry name" value="LysR_substrate"/>
    <property type="match status" value="1"/>
</dbReference>
<dbReference type="RefSeq" id="WP_279967074.1">
    <property type="nucleotide sequence ID" value="NZ_CP122537.1"/>
</dbReference>
<dbReference type="SUPFAM" id="SSF53850">
    <property type="entry name" value="Periplasmic binding protein-like II"/>
    <property type="match status" value="1"/>
</dbReference>
<evidence type="ECO:0000256" key="2">
    <source>
        <dbReference type="ARBA" id="ARBA00023015"/>
    </source>
</evidence>
<dbReference type="PANTHER" id="PTHR30537:SF3">
    <property type="entry name" value="TRANSCRIPTIONAL REGULATORY PROTEIN"/>
    <property type="match status" value="1"/>
</dbReference>
<reference evidence="6 7" key="1">
    <citation type="submission" date="2023-04" db="EMBL/GenBank/DDBJ databases">
        <title>Jannaschia ovalis sp. nov., a marine bacterium isolated from sea tidal flat.</title>
        <authorList>
            <person name="Kwon D.Y."/>
            <person name="Kim J.-J."/>
        </authorList>
    </citation>
    <scope>NUCLEOTIDE SEQUENCE [LARGE SCALE GENOMIC DNA]</scope>
    <source>
        <strain evidence="6 7">GRR-S6-38</strain>
    </source>
</reference>
<gene>
    <name evidence="6" type="ORF">P8627_07180</name>
</gene>
<dbReference type="InterPro" id="IPR005119">
    <property type="entry name" value="LysR_subst-bd"/>
</dbReference>
<dbReference type="Gene3D" id="3.40.190.290">
    <property type="match status" value="1"/>
</dbReference>
<dbReference type="InterPro" id="IPR036388">
    <property type="entry name" value="WH-like_DNA-bd_sf"/>
</dbReference>
<dbReference type="SUPFAM" id="SSF46785">
    <property type="entry name" value="Winged helix' DNA-binding domain"/>
    <property type="match status" value="1"/>
</dbReference>
<sequence length="300" mass="32395">MYDWSDIPAFLAVMRDGSAAAAARRLHTNQTTISRRIARLETALGLTLFEFGARGASPTANARALLPDAEAMEASATALSSRAGERQRELTGVIRLTTVAGVPRHLTGLLRGFQRIHPGIGFDIDTSAQLMSLEAGEADIAVRVGDRLQASDLIARRVLTHPWAFYGSDAHIAEHGLPRSFDEMPGHAVVAYAPSVESQISLVAAAQSRLDARRTAFRVTTIEVMQSLIQAGEGFGLLPRAVGDASPGIRFCFTEPGLTETFWMVWSQRAAATPHIAAFLRYCSDNLDRMIAALPAAWKA</sequence>
<dbReference type="Proteomes" id="UP001243420">
    <property type="component" value="Chromosome"/>
</dbReference>
<dbReference type="EMBL" id="CP122537">
    <property type="protein sequence ID" value="WGH80036.1"/>
    <property type="molecule type" value="Genomic_DNA"/>
</dbReference>
<keyword evidence="7" id="KW-1185">Reference proteome</keyword>
<dbReference type="PRINTS" id="PR00039">
    <property type="entry name" value="HTHLYSR"/>
</dbReference>
<dbReference type="Gene3D" id="1.10.10.10">
    <property type="entry name" value="Winged helix-like DNA-binding domain superfamily/Winged helix DNA-binding domain"/>
    <property type="match status" value="1"/>
</dbReference>
<keyword evidence="4" id="KW-0804">Transcription</keyword>
<protein>
    <submittedName>
        <fullName evidence="6">LysR family transcriptional regulator</fullName>
    </submittedName>
</protein>
<name>A0ABY8LFF4_9RHOB</name>
<evidence type="ECO:0000259" key="5">
    <source>
        <dbReference type="PROSITE" id="PS50931"/>
    </source>
</evidence>
<dbReference type="Pfam" id="PF00126">
    <property type="entry name" value="HTH_1"/>
    <property type="match status" value="1"/>
</dbReference>
<dbReference type="PROSITE" id="PS50931">
    <property type="entry name" value="HTH_LYSR"/>
    <property type="match status" value="1"/>
</dbReference>
<evidence type="ECO:0000313" key="7">
    <source>
        <dbReference type="Proteomes" id="UP001243420"/>
    </source>
</evidence>
<dbReference type="InterPro" id="IPR036390">
    <property type="entry name" value="WH_DNA-bd_sf"/>
</dbReference>
<evidence type="ECO:0000313" key="6">
    <source>
        <dbReference type="EMBL" id="WGH80036.1"/>
    </source>
</evidence>
<proteinExistence type="inferred from homology"/>
<feature type="domain" description="HTH lysR-type" evidence="5">
    <location>
        <begin position="1"/>
        <end position="59"/>
    </location>
</feature>
<evidence type="ECO:0000256" key="3">
    <source>
        <dbReference type="ARBA" id="ARBA00023125"/>
    </source>
</evidence>
<dbReference type="InterPro" id="IPR058163">
    <property type="entry name" value="LysR-type_TF_proteobact-type"/>
</dbReference>
<dbReference type="PANTHER" id="PTHR30537">
    <property type="entry name" value="HTH-TYPE TRANSCRIPTIONAL REGULATOR"/>
    <property type="match status" value="1"/>
</dbReference>
<evidence type="ECO:0000256" key="4">
    <source>
        <dbReference type="ARBA" id="ARBA00023163"/>
    </source>
</evidence>